<dbReference type="Proteomes" id="UP000294003">
    <property type="component" value="Unassembled WGS sequence"/>
</dbReference>
<accession>A0ABY0HKF3</accession>
<sequence length="243" mass="27369">MGREEQVEEREVLESIFPDEITASLRPVDISETEFRISITLELPEDDEQASTPPVMLLHVRYPEAYPDEAPMLDLSAPQSQQSQPQHPHFSLSEDKQQLLAGLEETACENLGMAMVFTLVSSVKEAAEQLVAERREGAARVREEQQQAAERAENAKFHGTPVTRETFARWREGFLREMEEARARAEEERLAELKRARVKEPVKLTGRQLWERGLAGKGEGEGDEGEDDDTGLAEDVDKLNVTA</sequence>
<comment type="caution">
    <text evidence="4">The sequence shown here is derived from an EMBL/GenBank/DDBJ whole genome shotgun (WGS) entry which is preliminary data.</text>
</comment>
<protein>
    <recommendedName>
        <fullName evidence="3">RWD domain-containing protein</fullName>
    </recommendedName>
</protein>
<dbReference type="InterPro" id="IPR016135">
    <property type="entry name" value="UBQ-conjugating_enzyme/RWD"/>
</dbReference>
<dbReference type="Gene3D" id="3.10.110.10">
    <property type="entry name" value="Ubiquitin Conjugating Enzyme"/>
    <property type="match status" value="1"/>
</dbReference>
<dbReference type="PROSITE" id="PS50908">
    <property type="entry name" value="RWD"/>
    <property type="match status" value="1"/>
</dbReference>
<feature type="compositionally biased region" description="Acidic residues" evidence="2">
    <location>
        <begin position="221"/>
        <end position="234"/>
    </location>
</feature>
<evidence type="ECO:0000256" key="1">
    <source>
        <dbReference type="SAM" id="Coils"/>
    </source>
</evidence>
<dbReference type="EMBL" id="QJNS01000025">
    <property type="protein sequence ID" value="RYO92649.1"/>
    <property type="molecule type" value="Genomic_DNA"/>
</dbReference>
<gene>
    <name evidence="4" type="ORF">DL762_001552</name>
</gene>
<dbReference type="SUPFAM" id="SSF54495">
    <property type="entry name" value="UBC-like"/>
    <property type="match status" value="1"/>
</dbReference>
<keyword evidence="1" id="KW-0175">Coiled coil</keyword>
<name>A0ABY0HKF3_9PEZI</name>
<dbReference type="CDD" id="cd23823">
    <property type="entry name" value="RWD_GCN2"/>
    <property type="match status" value="1"/>
</dbReference>
<dbReference type="SMART" id="SM00591">
    <property type="entry name" value="RWD"/>
    <property type="match status" value="1"/>
</dbReference>
<dbReference type="PANTHER" id="PTHR12292">
    <property type="entry name" value="RWD DOMAIN-CONTAINING PROTEIN"/>
    <property type="match status" value="1"/>
</dbReference>
<feature type="region of interest" description="Disordered" evidence="2">
    <location>
        <begin position="209"/>
        <end position="243"/>
    </location>
</feature>
<keyword evidence="5" id="KW-1185">Reference proteome</keyword>
<evidence type="ECO:0000313" key="5">
    <source>
        <dbReference type="Proteomes" id="UP000294003"/>
    </source>
</evidence>
<feature type="domain" description="RWD" evidence="3">
    <location>
        <begin position="8"/>
        <end position="130"/>
    </location>
</feature>
<reference evidence="4 5" key="1">
    <citation type="submission" date="2018-06" db="EMBL/GenBank/DDBJ databases">
        <title>Complete Genomes of Monosporascus.</title>
        <authorList>
            <person name="Robinson A.J."/>
            <person name="Natvig D.O."/>
        </authorList>
    </citation>
    <scope>NUCLEOTIDE SEQUENCE [LARGE SCALE GENOMIC DNA]</scope>
    <source>
        <strain evidence="4 5">CBS 609.92</strain>
    </source>
</reference>
<evidence type="ECO:0000256" key="2">
    <source>
        <dbReference type="SAM" id="MobiDB-lite"/>
    </source>
</evidence>
<dbReference type="Pfam" id="PF05773">
    <property type="entry name" value="RWD"/>
    <property type="match status" value="1"/>
</dbReference>
<dbReference type="InterPro" id="IPR006575">
    <property type="entry name" value="RWD_dom"/>
</dbReference>
<evidence type="ECO:0000313" key="4">
    <source>
        <dbReference type="EMBL" id="RYO92649.1"/>
    </source>
</evidence>
<proteinExistence type="predicted"/>
<evidence type="ECO:0000259" key="3">
    <source>
        <dbReference type="PROSITE" id="PS50908"/>
    </source>
</evidence>
<feature type="coiled-coil region" evidence="1">
    <location>
        <begin position="135"/>
        <end position="196"/>
    </location>
</feature>
<dbReference type="InterPro" id="IPR040213">
    <property type="entry name" value="GIR2-like"/>
</dbReference>
<organism evidence="4 5">
    <name type="scientific">Monosporascus cannonballus</name>
    <dbReference type="NCBI Taxonomy" id="155416"/>
    <lineage>
        <taxon>Eukaryota</taxon>
        <taxon>Fungi</taxon>
        <taxon>Dikarya</taxon>
        <taxon>Ascomycota</taxon>
        <taxon>Pezizomycotina</taxon>
        <taxon>Sordariomycetes</taxon>
        <taxon>Xylariomycetidae</taxon>
        <taxon>Xylariales</taxon>
        <taxon>Xylariales incertae sedis</taxon>
        <taxon>Monosporascus</taxon>
    </lineage>
</organism>